<evidence type="ECO:0000313" key="2">
    <source>
        <dbReference type="EMBL" id="WTQ85523.1"/>
    </source>
</evidence>
<evidence type="ECO:0000313" key="3">
    <source>
        <dbReference type="Proteomes" id="UP001622557"/>
    </source>
</evidence>
<dbReference type="GeneID" id="97286133"/>
<reference evidence="2 3" key="1">
    <citation type="submission" date="2022-10" db="EMBL/GenBank/DDBJ databases">
        <title>The complete genomes of actinobacterial strains from the NBC collection.</title>
        <authorList>
            <person name="Joergensen T.S."/>
            <person name="Alvarez Arevalo M."/>
            <person name="Sterndorff E.B."/>
            <person name="Faurdal D."/>
            <person name="Vuksanovic O."/>
            <person name="Mourched A.-S."/>
            <person name="Charusanti P."/>
            <person name="Shaw S."/>
            <person name="Blin K."/>
            <person name="Weber T."/>
        </authorList>
    </citation>
    <scope>NUCLEOTIDE SEQUENCE [LARGE SCALE GENOMIC DNA]</scope>
    <source>
        <strain evidence="2 3">NBC_00156</strain>
    </source>
</reference>
<accession>A0ABZ1KZS5</accession>
<dbReference type="Proteomes" id="UP001622557">
    <property type="component" value="Chromosome"/>
</dbReference>
<name>A0ABZ1KZS5_STRAH</name>
<proteinExistence type="predicted"/>
<evidence type="ECO:0000256" key="1">
    <source>
        <dbReference type="SAM" id="MobiDB-lite"/>
    </source>
</evidence>
<feature type="compositionally biased region" description="Basic and acidic residues" evidence="1">
    <location>
        <begin position="45"/>
        <end position="56"/>
    </location>
</feature>
<dbReference type="EMBL" id="CP108164">
    <property type="protein sequence ID" value="WTQ85523.1"/>
    <property type="molecule type" value="Genomic_DNA"/>
</dbReference>
<keyword evidence="3" id="KW-1185">Reference proteome</keyword>
<dbReference type="RefSeq" id="WP_405454209.1">
    <property type="nucleotide sequence ID" value="NZ_CP108164.1"/>
</dbReference>
<organism evidence="2 3">
    <name type="scientific">Streptomyces achromogenes</name>
    <dbReference type="NCBI Taxonomy" id="67255"/>
    <lineage>
        <taxon>Bacteria</taxon>
        <taxon>Bacillati</taxon>
        <taxon>Actinomycetota</taxon>
        <taxon>Actinomycetes</taxon>
        <taxon>Kitasatosporales</taxon>
        <taxon>Streptomycetaceae</taxon>
        <taxon>Streptomyces</taxon>
    </lineage>
</organism>
<sequence>MAPVLLVGTGAAEEGLPRHRGRRWGAERDADLRMKLSGALGRAAAGHDVDEADRLRGGPGGQQARDDSGGSLPPVFFKRRTRRYFALPWLVLLDVKPYPAAETRHR</sequence>
<gene>
    <name evidence="2" type="ORF">OG350_36845</name>
</gene>
<protein>
    <submittedName>
        <fullName evidence="2">Uncharacterized protein</fullName>
    </submittedName>
</protein>
<feature type="region of interest" description="Disordered" evidence="1">
    <location>
        <begin position="43"/>
        <end position="73"/>
    </location>
</feature>